<name>A0A4R5KQ21_9MICC</name>
<reference evidence="1 2" key="1">
    <citation type="submission" date="2019-03" db="EMBL/GenBank/DDBJ databases">
        <title>Whole genome sequence of Arthrobacter sp JH1-1.</title>
        <authorList>
            <person name="Trinh H.N."/>
        </authorList>
    </citation>
    <scope>NUCLEOTIDE SEQUENCE [LARGE SCALE GENOMIC DNA]</scope>
    <source>
        <strain evidence="1 2">JH1-1</strain>
    </source>
</reference>
<dbReference type="Proteomes" id="UP000295511">
    <property type="component" value="Unassembled WGS sequence"/>
</dbReference>
<comment type="caution">
    <text evidence="1">The sequence shown here is derived from an EMBL/GenBank/DDBJ whole genome shotgun (WGS) entry which is preliminary data.</text>
</comment>
<dbReference type="AlphaFoldDB" id="A0A4R5KQ21"/>
<organism evidence="1 2">
    <name type="scientific">Arthrobacter terricola</name>
    <dbReference type="NCBI Taxonomy" id="2547396"/>
    <lineage>
        <taxon>Bacteria</taxon>
        <taxon>Bacillati</taxon>
        <taxon>Actinomycetota</taxon>
        <taxon>Actinomycetes</taxon>
        <taxon>Micrococcales</taxon>
        <taxon>Micrococcaceae</taxon>
        <taxon>Arthrobacter</taxon>
    </lineage>
</organism>
<keyword evidence="2" id="KW-1185">Reference proteome</keyword>
<dbReference type="RefSeq" id="WP_133203876.1">
    <property type="nucleotide sequence ID" value="NZ_SMRU01000009.1"/>
</dbReference>
<gene>
    <name evidence="1" type="ORF">E1809_08870</name>
</gene>
<accession>A0A4R5KQ21</accession>
<dbReference type="EMBL" id="SMRU01000009">
    <property type="protein sequence ID" value="TDF96827.1"/>
    <property type="molecule type" value="Genomic_DNA"/>
</dbReference>
<sequence length="87" mass="9844">MTIVETQRTLGFAPYEPGAELSHGQWKKLEEGQYVIIQRLGEPVRAGEIDILNYHATIFWVQIDGGGRVAVYEDDGTRVWLPKGCRL</sequence>
<protein>
    <submittedName>
        <fullName evidence="1">Uncharacterized protein</fullName>
    </submittedName>
</protein>
<evidence type="ECO:0000313" key="2">
    <source>
        <dbReference type="Proteomes" id="UP000295511"/>
    </source>
</evidence>
<proteinExistence type="predicted"/>
<evidence type="ECO:0000313" key="1">
    <source>
        <dbReference type="EMBL" id="TDF96827.1"/>
    </source>
</evidence>
<dbReference type="OrthoDB" id="4947240at2"/>